<dbReference type="GO" id="GO:0016705">
    <property type="term" value="F:oxidoreductase activity, acting on paired donors, with incorporation or reduction of molecular oxygen"/>
    <property type="evidence" value="ECO:0007669"/>
    <property type="project" value="InterPro"/>
</dbReference>
<feature type="binding site" description="axial binding residue" evidence="14">
    <location>
        <position position="1254"/>
    </location>
    <ligand>
        <name>heme</name>
        <dbReference type="ChEBI" id="CHEBI:30413"/>
    </ligand>
    <ligandPart>
        <name>Fe</name>
        <dbReference type="ChEBI" id="CHEBI:18248"/>
    </ligandPart>
</feature>
<dbReference type="GO" id="GO:0020037">
    <property type="term" value="F:heme binding"/>
    <property type="evidence" value="ECO:0007669"/>
    <property type="project" value="InterPro"/>
</dbReference>
<evidence type="ECO:0000256" key="10">
    <source>
        <dbReference type="ARBA" id="ARBA00023002"/>
    </source>
</evidence>
<keyword evidence="12" id="KW-0503">Monooxygenase</keyword>
<evidence type="ECO:0000256" key="14">
    <source>
        <dbReference type="PIRSR" id="PIRSR602401-1"/>
    </source>
</evidence>
<keyword evidence="13 15" id="KW-0472">Membrane</keyword>
<evidence type="ECO:0000256" key="5">
    <source>
        <dbReference type="ARBA" id="ARBA00010617"/>
    </source>
</evidence>
<dbReference type="GO" id="GO:0005506">
    <property type="term" value="F:iron ion binding"/>
    <property type="evidence" value="ECO:0007669"/>
    <property type="project" value="InterPro"/>
</dbReference>
<dbReference type="PROSITE" id="PS00086">
    <property type="entry name" value="CYTOCHROME_P450"/>
    <property type="match status" value="3"/>
</dbReference>
<evidence type="ECO:0000256" key="2">
    <source>
        <dbReference type="ARBA" id="ARBA00003690"/>
    </source>
</evidence>
<evidence type="ECO:0000256" key="13">
    <source>
        <dbReference type="ARBA" id="ARBA00023136"/>
    </source>
</evidence>
<evidence type="ECO:0000256" key="11">
    <source>
        <dbReference type="ARBA" id="ARBA00023004"/>
    </source>
</evidence>
<evidence type="ECO:0000256" key="3">
    <source>
        <dbReference type="ARBA" id="ARBA00004174"/>
    </source>
</evidence>
<keyword evidence="15" id="KW-0812">Transmembrane</keyword>
<keyword evidence="8" id="KW-0256">Endoplasmic reticulum</keyword>
<feature type="transmembrane region" description="Helical" evidence="15">
    <location>
        <begin position="814"/>
        <end position="836"/>
    </location>
</feature>
<sequence>MFEGHDTTAVALSFALMLIAGHKSVQEQIVQEMGEVLGDIRKKPSYNNLQEMKYLERCVKEALRLYPSVHYMSRKLGEDLVTHTGERLVKNSIVNLHIYDLHHNPDIYPDPEKFDPDRFLPENCQNRHPFAYLPFSAGPRNCIGQRFAMLELKAAICGILANFILEPVDTQSTIVLVVDIVLRTKEGIKVKFMFFTPVLVCVVVLVILVNSLRKKGKDWEYLRTIPQPPRYPIIGNLLDLMRPQELMFEGDRKRSLLYYPIYKLDIFGMYSVNLLHPEDIEVVLTDTKQNTKSFLYNFLHSWLGTGLLTSEGSKWQTRRKILTPAFHFNILQDFIDVFNEETKQLVKDLEEECHKPFIDVVTPITQFTLLSIGETAMGIKIQSKKNEKNDYKDAVYKFGELLTYRAPRPWIYNDLLYSVTANARVEKKTVKTLHTFSRKVIAERQKNLSSSYSTRKRLAMLDLLLRYKSEGANIDDEGIREEVDTFMFEGHDTTSMAICFALMLLANHRQAQDDIFKEIQEVLGDDAPSYANLHELKFMERCLKESLRLYPSVPFISRVTGSEVKTKTGYTIPNETMVNVQIYDLHHNPNVFPDPEKFDPDRFLPENSQKRHPFAYIPFSAGSRNCIGQKFAMLEMKTAICGILKRFVLEPVDTPKDMVFVTDLVLRPKNPIRVNTKFPKIAHSAAFSSNIANLCRAEGQVRERVPPLPGRCRGTAQFAILEMKTVICDILKNPSAPPLSARGRGTAQVRLLPRKNCVKVYLQFAILEMKTVICDILKNLSSDPKRSHHGQVRHQVFKIIPWTLFYESHPMITMILFSVFLLFVVIAVASLIYIWWIQNFSRFFTLLRKIPGPPGYPIIGNLLEFIATPEEMFKIDRKLLRQYYPLYKEWTLNYGGVNMIYPDDVELVLSSSKHNEKSMVYNFLHSWLGTGLLTSTGAKWQTRRKILTPAFHFTILQQFVPVFNEGAAKLVEELKRRCDGDAVDVVGPITQFTLLSIAETSMGIKLDDSPRDCTDYQNAIYTFGYALTYRMVRPWLYNDSVFFNLTSLGKFTRKSIQTLHDFSRRVITEREKNFTDSSKPNKRMAMLDLLLSAKHNGADIDDDGIAEEVDTFMFEGHDTTTIAITYVLLLLANHPTTQQEIYDEMTAVLGTATKTPTYSDLKELSFMERCLKECLRLYPSVPFIARRLDEDITTSSGYVVPKNAMAQIHIYDLHRNPEYFPDPEKFDPDRFLPENAKNRHPFVYLPFSAGPRNCIGQRFAMLELKAALCAILGNFVLEAADKREDIVMITEMVLRPKNGVRVNFRLRK</sequence>
<dbReference type="Gene3D" id="1.10.630.10">
    <property type="entry name" value="Cytochrome P450"/>
    <property type="match status" value="3"/>
</dbReference>
<dbReference type="PRINTS" id="PR00463">
    <property type="entry name" value="EP450I"/>
</dbReference>
<evidence type="ECO:0000313" key="16">
    <source>
        <dbReference type="EMBL" id="KAH0819672.1"/>
    </source>
</evidence>
<keyword evidence="6 14" id="KW-0349">Heme</keyword>
<dbReference type="Pfam" id="PF00067">
    <property type="entry name" value="p450"/>
    <property type="match status" value="3"/>
</dbReference>
<proteinExistence type="inferred from homology"/>
<dbReference type="CDD" id="cd20628">
    <property type="entry name" value="CYP4"/>
    <property type="match status" value="2"/>
</dbReference>
<evidence type="ECO:0000256" key="8">
    <source>
        <dbReference type="ARBA" id="ARBA00022824"/>
    </source>
</evidence>
<evidence type="ECO:0000256" key="15">
    <source>
        <dbReference type="SAM" id="Phobius"/>
    </source>
</evidence>
<comment type="subcellular location">
    <subcellularLocation>
        <location evidence="4">Endoplasmic reticulum membrane</location>
        <topology evidence="4">Peripheral membrane protein</topology>
    </subcellularLocation>
    <subcellularLocation>
        <location evidence="3">Microsome membrane</location>
        <topology evidence="3">Peripheral membrane protein</topology>
    </subcellularLocation>
</comment>
<evidence type="ECO:0000256" key="9">
    <source>
        <dbReference type="ARBA" id="ARBA00022848"/>
    </source>
</evidence>
<dbReference type="FunFam" id="1.10.630.10:FF:000035">
    <property type="entry name" value="CYtochrome P450 family"/>
    <property type="match status" value="2"/>
</dbReference>
<dbReference type="InterPro" id="IPR017972">
    <property type="entry name" value="Cyt_P450_CS"/>
</dbReference>
<dbReference type="PRINTS" id="PR00385">
    <property type="entry name" value="P450"/>
</dbReference>
<dbReference type="InterPro" id="IPR002401">
    <property type="entry name" value="Cyt_P450_E_grp-I"/>
</dbReference>
<dbReference type="PANTHER" id="PTHR24291:SF189">
    <property type="entry name" value="CYTOCHROME P450 4C3-RELATED"/>
    <property type="match status" value="1"/>
</dbReference>
<evidence type="ECO:0000256" key="12">
    <source>
        <dbReference type="ARBA" id="ARBA00023033"/>
    </source>
</evidence>
<keyword evidence="11 14" id="KW-0408">Iron</keyword>
<keyword evidence="15" id="KW-1133">Transmembrane helix</keyword>
<evidence type="ECO:0000256" key="7">
    <source>
        <dbReference type="ARBA" id="ARBA00022723"/>
    </source>
</evidence>
<protein>
    <recommendedName>
        <fullName evidence="18">Cytochrome P450 monooxygenase</fullName>
    </recommendedName>
</protein>
<comment type="similarity">
    <text evidence="5">Belongs to the cytochrome P450 family.</text>
</comment>
<evidence type="ECO:0000313" key="17">
    <source>
        <dbReference type="Proteomes" id="UP000719412"/>
    </source>
</evidence>
<evidence type="ECO:0008006" key="18">
    <source>
        <dbReference type="Google" id="ProtNLM"/>
    </source>
</evidence>
<comment type="caution">
    <text evidence="16">The sequence shown here is derived from an EMBL/GenBank/DDBJ whole genome shotgun (WGS) entry which is preliminary data.</text>
</comment>
<name>A0A8J6HSR5_TENMO</name>
<dbReference type="GO" id="GO:0005789">
    <property type="term" value="C:endoplasmic reticulum membrane"/>
    <property type="evidence" value="ECO:0007669"/>
    <property type="project" value="UniProtKB-SubCell"/>
</dbReference>
<keyword evidence="10" id="KW-0560">Oxidoreductase</keyword>
<dbReference type="GO" id="GO:0004497">
    <property type="term" value="F:monooxygenase activity"/>
    <property type="evidence" value="ECO:0007669"/>
    <property type="project" value="UniProtKB-KW"/>
</dbReference>
<feature type="transmembrane region" description="Helical" evidence="15">
    <location>
        <begin position="192"/>
        <end position="212"/>
    </location>
</feature>
<keyword evidence="7 14" id="KW-0479">Metal-binding</keyword>
<comment type="cofactor">
    <cofactor evidence="1 14">
        <name>heme</name>
        <dbReference type="ChEBI" id="CHEBI:30413"/>
    </cofactor>
</comment>
<gene>
    <name evidence="16" type="ORF">GEV33_003114</name>
</gene>
<dbReference type="InterPro" id="IPR036396">
    <property type="entry name" value="Cyt_P450_sf"/>
</dbReference>
<dbReference type="SUPFAM" id="SSF48264">
    <property type="entry name" value="Cytochrome P450"/>
    <property type="match status" value="3"/>
</dbReference>
<organism evidence="16 17">
    <name type="scientific">Tenebrio molitor</name>
    <name type="common">Yellow mealworm beetle</name>
    <dbReference type="NCBI Taxonomy" id="7067"/>
    <lineage>
        <taxon>Eukaryota</taxon>
        <taxon>Metazoa</taxon>
        <taxon>Ecdysozoa</taxon>
        <taxon>Arthropoda</taxon>
        <taxon>Hexapoda</taxon>
        <taxon>Insecta</taxon>
        <taxon>Pterygota</taxon>
        <taxon>Neoptera</taxon>
        <taxon>Endopterygota</taxon>
        <taxon>Coleoptera</taxon>
        <taxon>Polyphaga</taxon>
        <taxon>Cucujiformia</taxon>
        <taxon>Tenebrionidae</taxon>
        <taxon>Tenebrio</taxon>
    </lineage>
</organism>
<evidence type="ECO:0000256" key="6">
    <source>
        <dbReference type="ARBA" id="ARBA00022617"/>
    </source>
</evidence>
<keyword evidence="9" id="KW-0492">Microsome</keyword>
<dbReference type="EMBL" id="JABDTM020013997">
    <property type="protein sequence ID" value="KAH0819672.1"/>
    <property type="molecule type" value="Genomic_DNA"/>
</dbReference>
<comment type="function">
    <text evidence="2">May be involved in the metabolism of insect hormones and in the breakdown of synthetic insecticides.</text>
</comment>
<reference evidence="16" key="1">
    <citation type="journal article" date="2020" name="J Insects Food Feed">
        <title>The yellow mealworm (Tenebrio molitor) genome: a resource for the emerging insects as food and feed industry.</title>
        <authorList>
            <person name="Eriksson T."/>
            <person name="Andere A."/>
            <person name="Kelstrup H."/>
            <person name="Emery V."/>
            <person name="Picard C."/>
        </authorList>
    </citation>
    <scope>NUCLEOTIDE SEQUENCE</scope>
    <source>
        <strain evidence="16">Stoneville</strain>
        <tissue evidence="16">Whole head</tissue>
    </source>
</reference>
<evidence type="ECO:0000256" key="4">
    <source>
        <dbReference type="ARBA" id="ARBA00004406"/>
    </source>
</evidence>
<reference evidence="16" key="2">
    <citation type="submission" date="2021-08" db="EMBL/GenBank/DDBJ databases">
        <authorList>
            <person name="Eriksson T."/>
        </authorList>
    </citation>
    <scope>NUCLEOTIDE SEQUENCE</scope>
    <source>
        <strain evidence="16">Stoneville</strain>
        <tissue evidence="16">Whole head</tissue>
    </source>
</reference>
<dbReference type="PANTHER" id="PTHR24291">
    <property type="entry name" value="CYTOCHROME P450 FAMILY 4"/>
    <property type="match status" value="1"/>
</dbReference>
<dbReference type="SMR" id="A0A8J6HSR5"/>
<evidence type="ECO:0000256" key="1">
    <source>
        <dbReference type="ARBA" id="ARBA00001971"/>
    </source>
</evidence>
<dbReference type="InterPro" id="IPR050196">
    <property type="entry name" value="Cytochrome_P450_Monoox"/>
</dbReference>
<keyword evidence="17" id="KW-1185">Reference proteome</keyword>
<accession>A0A8J6HSR5</accession>
<dbReference type="Proteomes" id="UP000719412">
    <property type="component" value="Unassembled WGS sequence"/>
</dbReference>
<dbReference type="InterPro" id="IPR001128">
    <property type="entry name" value="Cyt_P450"/>
</dbReference>